<organism evidence="2">
    <name type="scientific">uncultured Truepera sp</name>
    <dbReference type="NCBI Taxonomy" id="543023"/>
    <lineage>
        <taxon>Bacteria</taxon>
        <taxon>Thermotogati</taxon>
        <taxon>Deinococcota</taxon>
        <taxon>Deinococci</taxon>
        <taxon>Trueperales</taxon>
        <taxon>Trueperaceae</taxon>
        <taxon>Truepera</taxon>
        <taxon>environmental samples</taxon>
    </lineage>
</organism>
<evidence type="ECO:0000313" key="2">
    <source>
        <dbReference type="EMBL" id="CAA9587548.1"/>
    </source>
</evidence>
<accession>A0A6J4VS35</accession>
<feature type="signal peptide" evidence="1">
    <location>
        <begin position="1"/>
        <end position="20"/>
    </location>
</feature>
<gene>
    <name evidence="2" type="ORF">AVDCRST_MAG86-3843</name>
</gene>
<protein>
    <recommendedName>
        <fullName evidence="3">Cell division protein FtsL</fullName>
    </recommendedName>
</protein>
<dbReference type="EMBL" id="CADCWP010000342">
    <property type="protein sequence ID" value="CAA9587548.1"/>
    <property type="molecule type" value="Genomic_DNA"/>
</dbReference>
<proteinExistence type="predicted"/>
<dbReference type="AlphaFoldDB" id="A0A6J4VS35"/>
<name>A0A6J4VS35_9DEIN</name>
<evidence type="ECO:0000256" key="1">
    <source>
        <dbReference type="SAM" id="SignalP"/>
    </source>
</evidence>
<evidence type="ECO:0008006" key="3">
    <source>
        <dbReference type="Google" id="ProtNLM"/>
    </source>
</evidence>
<keyword evidence="1" id="KW-0732">Signal</keyword>
<feature type="chain" id="PRO_5026707175" description="Cell division protein FtsL" evidence="1">
    <location>
        <begin position="21"/>
        <end position="106"/>
    </location>
</feature>
<reference evidence="2" key="1">
    <citation type="submission" date="2020-02" db="EMBL/GenBank/DDBJ databases">
        <authorList>
            <person name="Meier V. D."/>
        </authorList>
    </citation>
    <scope>NUCLEOTIDE SEQUENCE</scope>
    <source>
        <strain evidence="2">AVDCRST_MAG86</strain>
    </source>
</reference>
<sequence>MTRISQRLLALYLASLLALAALGAHNQLRRGHHEAVLGQKYLLQTQLSALRQEVAGVTGVLAIRSWAVERGMVAAPEALNVGEVDAVPAPRTPLPQGALEVDTLWR</sequence>